<evidence type="ECO:0000256" key="3">
    <source>
        <dbReference type="ARBA" id="ARBA00023125"/>
    </source>
</evidence>
<dbReference type="PROSITE" id="PS00686">
    <property type="entry name" value="NFYA_HAP2_1"/>
    <property type="match status" value="1"/>
</dbReference>
<feature type="region of interest" description="Disordered" evidence="9">
    <location>
        <begin position="294"/>
        <end position="352"/>
    </location>
</feature>
<evidence type="ECO:0000256" key="8">
    <source>
        <dbReference type="RuleBase" id="RU367155"/>
    </source>
</evidence>
<evidence type="ECO:0000256" key="2">
    <source>
        <dbReference type="ARBA" id="ARBA00023015"/>
    </source>
</evidence>
<evidence type="ECO:0000313" key="11">
    <source>
        <dbReference type="Proteomes" id="UP001367508"/>
    </source>
</evidence>
<dbReference type="SMART" id="SM00521">
    <property type="entry name" value="CBF"/>
    <property type="match status" value="1"/>
</dbReference>
<comment type="caution">
    <text evidence="10">The sequence shown here is derived from an EMBL/GenBank/DDBJ whole genome shotgun (WGS) entry which is preliminary data.</text>
</comment>
<dbReference type="PRINTS" id="PR00616">
    <property type="entry name" value="CCAATSUBUNTB"/>
</dbReference>
<comment type="subcellular location">
    <subcellularLocation>
        <location evidence="1 8">Nucleus</location>
    </subcellularLocation>
</comment>
<evidence type="ECO:0000256" key="5">
    <source>
        <dbReference type="ARBA" id="ARBA00023163"/>
    </source>
</evidence>
<evidence type="ECO:0000256" key="7">
    <source>
        <dbReference type="ARBA" id="ARBA00025911"/>
    </source>
</evidence>
<comment type="subunit">
    <text evidence="7">Heterotrimeric transcription factor composed of three components, NF-YA, NF-YB and NF-YC. NF-YB and NF-YC must interact and dimerize for NF-YA association and DNA binding.</text>
</comment>
<dbReference type="InterPro" id="IPR018362">
    <property type="entry name" value="CCAAT-binding_factor_CS"/>
</dbReference>
<dbReference type="PROSITE" id="PS51152">
    <property type="entry name" value="NFYA_HAP2_2"/>
    <property type="match status" value="1"/>
</dbReference>
<reference evidence="10 11" key="1">
    <citation type="submission" date="2024-01" db="EMBL/GenBank/DDBJ databases">
        <title>The genomes of 5 underutilized Papilionoideae crops provide insights into root nodulation and disease resistanc.</title>
        <authorList>
            <person name="Jiang F."/>
        </authorList>
    </citation>
    <scope>NUCLEOTIDE SEQUENCE [LARGE SCALE GENOMIC DNA]</scope>
    <source>
        <strain evidence="10">LVBAO_FW01</strain>
        <tissue evidence="10">Leaves</tissue>
    </source>
</reference>
<evidence type="ECO:0000313" key="10">
    <source>
        <dbReference type="EMBL" id="KAK7314250.1"/>
    </source>
</evidence>
<sequence length="398" mass="44753">MLDWALHIFYIELSDIRVKLDKLFNNVSPQVTFYNGEKELHRKRERRENGSHLNAIQGLKTKALHCKFCAKMPGKPDTDDWRVECGEQIQFQSSIYSHHLPWRRGVGENASKSSSADQLNGSIMNGVTMSEANEGMANGVDFNKQRQPMVSPSLSGTDKSGGGVTKEYQNIKHALSSTPFTMSKHLGPNSQMELVGHSVVLTSPYSDAQYGQILTTYGQQVMINPQVYGMHHARMPLPLEMEEEPVYVNAKQYHGILRRRQSRAKAELEKKVIKVRKPYLHESRHLHAMRRARGNGGRFLNTKKLGNDNSNATLEKGNNTGANPSTHSPATQHFLTNNENLGSSNASQSMVRDRHRVQSFNFGFHDGNGLSALYHSQANGKREEHCYGKERDPNGTVK</sequence>
<proteinExistence type="inferred from homology"/>
<protein>
    <recommendedName>
        <fullName evidence="8">Nuclear transcription factor Y subunit</fullName>
    </recommendedName>
</protein>
<keyword evidence="4" id="KW-0010">Activator</keyword>
<evidence type="ECO:0000256" key="9">
    <source>
        <dbReference type="SAM" id="MobiDB-lite"/>
    </source>
</evidence>
<keyword evidence="5 8" id="KW-0804">Transcription</keyword>
<dbReference type="EMBL" id="JAYMYQ010000009">
    <property type="protein sequence ID" value="KAK7314250.1"/>
    <property type="molecule type" value="Genomic_DNA"/>
</dbReference>
<dbReference type="InterPro" id="IPR001289">
    <property type="entry name" value="NFYA"/>
</dbReference>
<feature type="compositionally biased region" description="Basic and acidic residues" evidence="9">
    <location>
        <begin position="380"/>
        <end position="398"/>
    </location>
</feature>
<dbReference type="Proteomes" id="UP001367508">
    <property type="component" value="Unassembled WGS sequence"/>
</dbReference>
<accession>A0AAN9KB45</accession>
<organism evidence="10 11">
    <name type="scientific">Canavalia gladiata</name>
    <name type="common">Sword bean</name>
    <name type="synonym">Dolichos gladiatus</name>
    <dbReference type="NCBI Taxonomy" id="3824"/>
    <lineage>
        <taxon>Eukaryota</taxon>
        <taxon>Viridiplantae</taxon>
        <taxon>Streptophyta</taxon>
        <taxon>Embryophyta</taxon>
        <taxon>Tracheophyta</taxon>
        <taxon>Spermatophyta</taxon>
        <taxon>Magnoliopsida</taxon>
        <taxon>eudicotyledons</taxon>
        <taxon>Gunneridae</taxon>
        <taxon>Pentapetalae</taxon>
        <taxon>rosids</taxon>
        <taxon>fabids</taxon>
        <taxon>Fabales</taxon>
        <taxon>Fabaceae</taxon>
        <taxon>Papilionoideae</taxon>
        <taxon>50 kb inversion clade</taxon>
        <taxon>NPAAA clade</taxon>
        <taxon>indigoferoid/millettioid clade</taxon>
        <taxon>Phaseoleae</taxon>
        <taxon>Canavalia</taxon>
    </lineage>
</organism>
<keyword evidence="11" id="KW-1185">Reference proteome</keyword>
<comment type="function">
    <text evidence="8">Component of the sequence-specific heterotrimeric transcription factor (NF-Y) which specifically recognizes a 5'-CCAAT-3' box motif found in the promoters of its target genes.</text>
</comment>
<dbReference type="Pfam" id="PF02045">
    <property type="entry name" value="CBFB_NFYA"/>
    <property type="match status" value="1"/>
</dbReference>
<dbReference type="AlphaFoldDB" id="A0AAN9KB45"/>
<evidence type="ECO:0000256" key="4">
    <source>
        <dbReference type="ARBA" id="ARBA00023159"/>
    </source>
</evidence>
<keyword evidence="2 8" id="KW-0805">Transcription regulation</keyword>
<name>A0AAN9KB45_CANGL</name>
<gene>
    <name evidence="10" type="ORF">VNO77_39464</name>
</gene>
<comment type="similarity">
    <text evidence="8">Belongs to the NFYA/HAP2 subunit family.</text>
</comment>
<evidence type="ECO:0000256" key="6">
    <source>
        <dbReference type="ARBA" id="ARBA00023242"/>
    </source>
</evidence>
<dbReference type="GO" id="GO:0003700">
    <property type="term" value="F:DNA-binding transcription factor activity"/>
    <property type="evidence" value="ECO:0007669"/>
    <property type="project" value="UniProtKB-UniRule"/>
</dbReference>
<keyword evidence="6 8" id="KW-0539">Nucleus</keyword>
<feature type="region of interest" description="Disordered" evidence="9">
    <location>
        <begin position="379"/>
        <end position="398"/>
    </location>
</feature>
<dbReference type="GO" id="GO:0003677">
    <property type="term" value="F:DNA binding"/>
    <property type="evidence" value="ECO:0007669"/>
    <property type="project" value="UniProtKB-KW"/>
</dbReference>
<feature type="compositionally biased region" description="Polar residues" evidence="9">
    <location>
        <begin position="307"/>
        <end position="350"/>
    </location>
</feature>
<dbReference type="Gene3D" id="6.10.250.2430">
    <property type="match status" value="1"/>
</dbReference>
<dbReference type="GO" id="GO:0016602">
    <property type="term" value="C:CCAAT-binding factor complex"/>
    <property type="evidence" value="ECO:0007669"/>
    <property type="project" value="InterPro"/>
</dbReference>
<keyword evidence="3 8" id="KW-0238">DNA-binding</keyword>
<evidence type="ECO:0000256" key="1">
    <source>
        <dbReference type="ARBA" id="ARBA00004123"/>
    </source>
</evidence>
<dbReference type="PANTHER" id="PTHR12632">
    <property type="entry name" value="TRANSCRIPTION FACTOR NF-Y ALPHA-RELATED"/>
    <property type="match status" value="1"/>
</dbReference>